<keyword evidence="1" id="KW-1133">Transmembrane helix</keyword>
<organism evidence="2 3">
    <name type="scientific">Dethiosulfovibrio marinus</name>
    <dbReference type="NCBI Taxonomy" id="133532"/>
    <lineage>
        <taxon>Bacteria</taxon>
        <taxon>Thermotogati</taxon>
        <taxon>Synergistota</taxon>
        <taxon>Synergistia</taxon>
        <taxon>Synergistales</taxon>
        <taxon>Dethiosulfovibrionaceae</taxon>
        <taxon>Dethiosulfovibrio</taxon>
    </lineage>
</organism>
<keyword evidence="3" id="KW-1185">Reference proteome</keyword>
<evidence type="ECO:0000313" key="2">
    <source>
        <dbReference type="EMBL" id="MCF4142825.1"/>
    </source>
</evidence>
<evidence type="ECO:0000256" key="1">
    <source>
        <dbReference type="SAM" id="Phobius"/>
    </source>
</evidence>
<dbReference type="InterPro" id="IPR027602">
    <property type="entry name" value="PGA_system"/>
</dbReference>
<dbReference type="EMBL" id="JAKGUD010000008">
    <property type="protein sequence ID" value="MCF4142825.1"/>
    <property type="molecule type" value="Genomic_DNA"/>
</dbReference>
<comment type="caution">
    <text evidence="2">The sequence shown here is derived from an EMBL/GenBank/DDBJ whole genome shotgun (WGS) entry which is preliminary data.</text>
</comment>
<dbReference type="NCBIfam" id="TIGR04332">
    <property type="entry name" value="gamma_Glu_sys"/>
    <property type="match status" value="1"/>
</dbReference>
<reference evidence="2 3" key="1">
    <citation type="submission" date="2022-01" db="EMBL/GenBank/DDBJ databases">
        <title>Dethiosulfovibrio faecalis sp. nov., a novel proteolytic, non-sulfur-reducing bacterium isolated from a marine aquaculture solid waste bioreactor.</title>
        <authorList>
            <person name="Grabowski S."/>
            <person name="Apolinario E."/>
            <person name="Schneider N."/>
            <person name="Marshall C.W."/>
            <person name="Sowers K.R."/>
        </authorList>
    </citation>
    <scope>NUCLEOTIDE SEQUENCE [LARGE SCALE GENOMIC DNA]</scope>
    <source>
        <strain evidence="2 3">DSM 12537</strain>
    </source>
</reference>
<gene>
    <name evidence="2" type="primary">pgsW</name>
    <name evidence="2" type="ORF">L2W38_08340</name>
</gene>
<proteinExistence type="predicted"/>
<evidence type="ECO:0000313" key="3">
    <source>
        <dbReference type="Proteomes" id="UP001200430"/>
    </source>
</evidence>
<dbReference type="RefSeq" id="WP_236099545.1">
    <property type="nucleotide sequence ID" value="NZ_JAKGUD010000008.1"/>
</dbReference>
<keyword evidence="1" id="KW-0812">Transmembrane</keyword>
<protein>
    <submittedName>
        <fullName evidence="2">Poly-gamma-glutamate system protein</fullName>
    </submittedName>
</protein>
<sequence length="355" mass="38233">MTFDLGEYRDRLRRRSRRRILSLLMLTGVMALIYLVGGDGLSMEEERLWSGVREAETAVADWRRSIGSFPSITDDPWNLGLIGLEWSPLSTTLGSLPSKRTACHPDWAVVFLRWFRSLGLSAGDPVVIMSSSSFPGLLLNMLMASEFYDLDVHLVVSLGSSTWGCNDPKAPWPTMAKELRRRGFLSTRAYCYTLGGGGEVGSGISPEGIDIMTSAAMKAGVPVLSSSSKEEVVGWKMDFIGRVKPKVVVSIGGSSANMGDNPAVLSLPPGISKPGAKGGDGVIGRSLKEGYTVIHLLNLRDLALAEGVPFDSEPVRGTVGRRSIFLSLSGLAVYIGATLFFSRFSHGGETLGNKI</sequence>
<feature type="transmembrane region" description="Helical" evidence="1">
    <location>
        <begin position="20"/>
        <end position="37"/>
    </location>
</feature>
<keyword evidence="1" id="KW-0472">Membrane</keyword>
<accession>A0ABS9ENQ7</accession>
<dbReference type="Proteomes" id="UP001200430">
    <property type="component" value="Unassembled WGS sequence"/>
</dbReference>
<name>A0ABS9ENQ7_9BACT</name>